<dbReference type="Gene3D" id="1.50.10.10">
    <property type="match status" value="1"/>
</dbReference>
<dbReference type="EMBL" id="LT629740">
    <property type="protein sequence ID" value="SDT16345.1"/>
    <property type="molecule type" value="Genomic_DNA"/>
</dbReference>
<dbReference type="InterPro" id="IPR029062">
    <property type="entry name" value="Class_I_gatase-like"/>
</dbReference>
<dbReference type="PANTHER" id="PTHR33886:SF8">
    <property type="entry name" value="UNSATURATED RHAMNOGALACTURONAN HYDROLASE (EUROFUNG)"/>
    <property type="match status" value="1"/>
</dbReference>
<evidence type="ECO:0000256" key="1">
    <source>
        <dbReference type="ARBA" id="ARBA00022801"/>
    </source>
</evidence>
<name>A0A1H1Y4M7_MUCMA</name>
<dbReference type="InterPro" id="IPR012341">
    <property type="entry name" value="6hp_glycosidase-like_sf"/>
</dbReference>
<dbReference type="InterPro" id="IPR052043">
    <property type="entry name" value="PolySaccharide_Degr_Enz"/>
</dbReference>
<keyword evidence="3" id="KW-1185">Reference proteome</keyword>
<reference evidence="2 3" key="1">
    <citation type="submission" date="2016-10" db="EMBL/GenBank/DDBJ databases">
        <authorList>
            <person name="de Groot N.N."/>
        </authorList>
    </citation>
    <scope>NUCLEOTIDE SEQUENCE [LARGE SCALE GENOMIC DNA]</scope>
    <source>
        <strain evidence="2 3">MP1X4</strain>
    </source>
</reference>
<dbReference type="PANTHER" id="PTHR33886">
    <property type="entry name" value="UNSATURATED RHAMNOGALACTURONAN HYDROLASE (EUROFUNG)"/>
    <property type="match status" value="1"/>
</dbReference>
<dbReference type="GO" id="GO:0016787">
    <property type="term" value="F:hydrolase activity"/>
    <property type="evidence" value="ECO:0007669"/>
    <property type="project" value="UniProtKB-KW"/>
</dbReference>
<dbReference type="InterPro" id="IPR008928">
    <property type="entry name" value="6-hairpin_glycosidase_sf"/>
</dbReference>
<dbReference type="SUPFAM" id="SSF52317">
    <property type="entry name" value="Class I glutamine amidotransferase-like"/>
    <property type="match status" value="1"/>
</dbReference>
<organism evidence="2 3">
    <name type="scientific">Mucilaginibacter mallensis</name>
    <dbReference type="NCBI Taxonomy" id="652787"/>
    <lineage>
        <taxon>Bacteria</taxon>
        <taxon>Pseudomonadati</taxon>
        <taxon>Bacteroidota</taxon>
        <taxon>Sphingobacteriia</taxon>
        <taxon>Sphingobacteriales</taxon>
        <taxon>Sphingobacteriaceae</taxon>
        <taxon>Mucilaginibacter</taxon>
    </lineage>
</organism>
<evidence type="ECO:0000313" key="2">
    <source>
        <dbReference type="EMBL" id="SDT16345.1"/>
    </source>
</evidence>
<proteinExistence type="predicted"/>
<dbReference type="STRING" id="652787.SAMN05216490_2629"/>
<sequence>MDKMILYHGKEGFRYKTLNIYSVHHLPMKKIICLIILFFACFTIVNAQQPWSQRMAATAMKLWPDTAGRWTYEQGVVLKGIEGVWMQTGDKKYFKYIQNYMDGLIVDDGTIKGYKKDDFSLDNIMCGRSVMLLSNVTEKPKYYKAALLLRDQLKDQPRNAEGGFWHKNKYTNQMWLDGLYMAEPFYAEYAYAFHEDTDYNDIAKQFIVIEQHARDPKTGLLYHAWDQSRAEKWADPKTGLSQNIWGRADGWYAMALVDVLDKFPASNPNRAKLLAILNRLAIAIQKYQDPKTGLWYEVMDKATEIGNYPEASASCMFVYALAKGAREGYLPPSYLAIAKKGYQGILDKFITTDANGQVNLNGTVSVGGLGGKPYRDGSYKYYLSEKVVQNDPKGIGVFIQASVEIERLANLSAGNGKVVTVDSYFNDEHREDITGKIVSYHYKWDEMTNNGFSTFGHIFNNYGVKTKILYDAPTVQNLSKSNIYIIVDPDIPKENPNTKYIEEPHIKAISEWVHAGGVLVVLNNDTGNAEFKHLNNLMLKFGIQFNEDSRNHVEGNKFEQAAIYIPEGNQIFKTAKKIYIKEISTLKVSPPATSALTDKNDVIIAVAKYGKGTVFAVGDPWFYNEYTDGRKLPYDFQNFEAANDLVKWLIEQIPEK</sequence>
<dbReference type="Proteomes" id="UP000199679">
    <property type="component" value="Chromosome I"/>
</dbReference>
<gene>
    <name evidence="2" type="ORF">SAMN05216490_2629</name>
</gene>
<accession>A0A1H1Y4M7</accession>
<keyword evidence="1 2" id="KW-0378">Hydrolase</keyword>
<dbReference type="InterPro" id="IPR010905">
    <property type="entry name" value="Glyco_hydro_88"/>
</dbReference>
<evidence type="ECO:0000313" key="3">
    <source>
        <dbReference type="Proteomes" id="UP000199679"/>
    </source>
</evidence>
<dbReference type="Pfam" id="PF07470">
    <property type="entry name" value="Glyco_hydro_88"/>
    <property type="match status" value="1"/>
</dbReference>
<dbReference type="SUPFAM" id="SSF48208">
    <property type="entry name" value="Six-hairpin glycosidases"/>
    <property type="match status" value="1"/>
</dbReference>
<protein>
    <submittedName>
        <fullName evidence="2">Unsaturated rhamnogalacturonyl hydrolase</fullName>
    </submittedName>
</protein>
<dbReference type="GO" id="GO:0005975">
    <property type="term" value="P:carbohydrate metabolic process"/>
    <property type="evidence" value="ECO:0007669"/>
    <property type="project" value="InterPro"/>
</dbReference>
<dbReference type="AlphaFoldDB" id="A0A1H1Y4M7"/>